<dbReference type="STRING" id="1202724.AM493_10235"/>
<proteinExistence type="predicted"/>
<dbReference type="Gene3D" id="3.90.550.10">
    <property type="entry name" value="Spore Coat Polysaccharide Biosynthesis Protein SpsA, Chain A"/>
    <property type="match status" value="1"/>
</dbReference>
<keyword evidence="3" id="KW-1185">Reference proteome</keyword>
<name>A0A0M8MD77_9FLAO</name>
<dbReference type="PATRIC" id="fig|1202724.3.peg.2124"/>
<evidence type="ECO:0000259" key="1">
    <source>
        <dbReference type="Pfam" id="PF00535"/>
    </source>
</evidence>
<dbReference type="Proteomes" id="UP000037755">
    <property type="component" value="Unassembled WGS sequence"/>
</dbReference>
<dbReference type="PANTHER" id="PTHR22916">
    <property type="entry name" value="GLYCOSYLTRANSFERASE"/>
    <property type="match status" value="1"/>
</dbReference>
<protein>
    <recommendedName>
        <fullName evidence="1">Glycosyltransferase 2-like domain-containing protein</fullName>
    </recommendedName>
</protein>
<accession>A0A0M8MD77</accession>
<sequence length="271" mass="32012">MFMKVSVLINNYNYGRYLKECLDSLEAQSVKADEVILYDDGSSDDSIEIASKYSFVKIISNTNFGEKPAFNQANAINISFKESTGDIICLLDSDDFFDKDKIKTVKEEFERNNNLVFLQHAYNEYIDGKITRIVDYSVKNIDYKTLYRKKNYTAFFNPTSTMSFSRGYLSKMLPIVKDNFWRVWPDVRVSRLSPYYGETKSLPNPLTYYRRHGNNDSGIMNKNHKNTLLNQIDHHEYINTMLDKMKREKINYRKSFSFFKFWIKASFFNKM</sequence>
<dbReference type="InterPro" id="IPR029044">
    <property type="entry name" value="Nucleotide-diphossugar_trans"/>
</dbReference>
<feature type="domain" description="Glycosyltransferase 2-like" evidence="1">
    <location>
        <begin position="6"/>
        <end position="171"/>
    </location>
</feature>
<evidence type="ECO:0000313" key="3">
    <source>
        <dbReference type="Proteomes" id="UP000037755"/>
    </source>
</evidence>
<dbReference type="PANTHER" id="PTHR22916:SF3">
    <property type="entry name" value="UDP-GLCNAC:BETAGAL BETA-1,3-N-ACETYLGLUCOSAMINYLTRANSFERASE-LIKE PROTEIN 1"/>
    <property type="match status" value="1"/>
</dbReference>
<organism evidence="2 3">
    <name type="scientific">Flavobacterium akiainvivens</name>
    <dbReference type="NCBI Taxonomy" id="1202724"/>
    <lineage>
        <taxon>Bacteria</taxon>
        <taxon>Pseudomonadati</taxon>
        <taxon>Bacteroidota</taxon>
        <taxon>Flavobacteriia</taxon>
        <taxon>Flavobacteriales</taxon>
        <taxon>Flavobacteriaceae</taxon>
        <taxon>Flavobacterium</taxon>
    </lineage>
</organism>
<comment type="caution">
    <text evidence="2">The sequence shown here is derived from an EMBL/GenBank/DDBJ whole genome shotgun (WGS) entry which is preliminary data.</text>
</comment>
<dbReference type="Pfam" id="PF00535">
    <property type="entry name" value="Glycos_transf_2"/>
    <property type="match status" value="1"/>
</dbReference>
<gene>
    <name evidence="2" type="ORF">AM493_10235</name>
</gene>
<dbReference type="InterPro" id="IPR001173">
    <property type="entry name" value="Glyco_trans_2-like"/>
</dbReference>
<dbReference type="EMBL" id="LIYD01000005">
    <property type="protein sequence ID" value="KOS06364.1"/>
    <property type="molecule type" value="Genomic_DNA"/>
</dbReference>
<evidence type="ECO:0000313" key="2">
    <source>
        <dbReference type="EMBL" id="KOS06364.1"/>
    </source>
</evidence>
<reference evidence="2 3" key="1">
    <citation type="submission" date="2015-08" db="EMBL/GenBank/DDBJ databases">
        <title>Whole genome sequence of Flavobacterium akiainvivens IK-1T, from decaying Wikstroemia oahuensis, an endemic Hawaiian shrub.</title>
        <authorList>
            <person name="Wan X."/>
            <person name="Hou S."/>
            <person name="Saito J."/>
            <person name="Donachie S."/>
        </authorList>
    </citation>
    <scope>NUCLEOTIDE SEQUENCE [LARGE SCALE GENOMIC DNA]</scope>
    <source>
        <strain evidence="2 3">IK-1</strain>
    </source>
</reference>
<dbReference type="SUPFAM" id="SSF53448">
    <property type="entry name" value="Nucleotide-diphospho-sugar transferases"/>
    <property type="match status" value="1"/>
</dbReference>
<dbReference type="AlphaFoldDB" id="A0A0M8MD77"/>
<dbReference type="GO" id="GO:0016758">
    <property type="term" value="F:hexosyltransferase activity"/>
    <property type="evidence" value="ECO:0007669"/>
    <property type="project" value="UniProtKB-ARBA"/>
</dbReference>